<dbReference type="InterPro" id="IPR029039">
    <property type="entry name" value="Flavoprotein-like_sf"/>
</dbReference>
<keyword evidence="2" id="KW-0560">Oxidoreductase</keyword>
<organism evidence="4 5">
    <name type="scientific">Streptococcus criceti HS-6</name>
    <dbReference type="NCBI Taxonomy" id="873449"/>
    <lineage>
        <taxon>Bacteria</taxon>
        <taxon>Bacillati</taxon>
        <taxon>Bacillota</taxon>
        <taxon>Bacilli</taxon>
        <taxon>Lactobacillales</taxon>
        <taxon>Streptococcaceae</taxon>
        <taxon>Streptococcus</taxon>
    </lineage>
</organism>
<reference evidence="4" key="1">
    <citation type="submission" date="2011-07" db="EMBL/GenBank/DDBJ databases">
        <authorList>
            <person name="Stanhope M.J."/>
            <person name="Durkin A.S."/>
            <person name="Hostetler J."/>
            <person name="Kim M."/>
            <person name="Radune D."/>
            <person name="Singh I."/>
            <person name="Town C.D."/>
        </authorList>
    </citation>
    <scope>NUCLEOTIDE SEQUENCE [LARGE SCALE GENOMIC DNA]</scope>
    <source>
        <strain evidence="4">HS-6</strain>
    </source>
</reference>
<comment type="similarity">
    <text evidence="1">Belongs to the NAD(P)H dehydrogenase (quinone) family.</text>
</comment>
<dbReference type="GO" id="GO:0005829">
    <property type="term" value="C:cytosol"/>
    <property type="evidence" value="ECO:0007669"/>
    <property type="project" value="TreeGrafter"/>
</dbReference>
<evidence type="ECO:0000313" key="5">
    <source>
        <dbReference type="Proteomes" id="UP000004322"/>
    </source>
</evidence>
<dbReference type="InterPro" id="IPR003680">
    <property type="entry name" value="Flavodoxin_fold"/>
</dbReference>
<dbReference type="PANTHER" id="PTHR10204">
    <property type="entry name" value="NAD P H OXIDOREDUCTASE-RELATED"/>
    <property type="match status" value="1"/>
</dbReference>
<name>G5JTG8_STRCG</name>
<dbReference type="Proteomes" id="UP000004322">
    <property type="component" value="Unassembled WGS sequence"/>
</dbReference>
<evidence type="ECO:0000313" key="4">
    <source>
        <dbReference type="EMBL" id="EHI74188.1"/>
    </source>
</evidence>
<dbReference type="EMBL" id="AEUV02000002">
    <property type="protein sequence ID" value="EHI74188.1"/>
    <property type="molecule type" value="Genomic_DNA"/>
</dbReference>
<keyword evidence="5" id="KW-1185">Reference proteome</keyword>
<dbReference type="Gene3D" id="3.40.50.360">
    <property type="match status" value="1"/>
</dbReference>
<dbReference type="InterPro" id="IPR051545">
    <property type="entry name" value="NAD(P)H_dehydrogenase_qn"/>
</dbReference>
<dbReference type="STRING" id="873449.STRCR_2358"/>
<dbReference type="AlphaFoldDB" id="G5JTG8"/>
<dbReference type="GO" id="GO:0003955">
    <property type="term" value="F:NAD(P)H dehydrogenase (quinone) activity"/>
    <property type="evidence" value="ECO:0007669"/>
    <property type="project" value="TreeGrafter"/>
</dbReference>
<dbReference type="Pfam" id="PF02525">
    <property type="entry name" value="Flavodoxin_2"/>
    <property type="match status" value="1"/>
</dbReference>
<accession>G5JTG8</accession>
<evidence type="ECO:0000256" key="1">
    <source>
        <dbReference type="ARBA" id="ARBA00006252"/>
    </source>
</evidence>
<comment type="caution">
    <text evidence="4">The sequence shown here is derived from an EMBL/GenBank/DDBJ whole genome shotgun (WGS) entry which is preliminary data.</text>
</comment>
<proteinExistence type="inferred from homology"/>
<evidence type="ECO:0000256" key="2">
    <source>
        <dbReference type="ARBA" id="ARBA00023002"/>
    </source>
</evidence>
<dbReference type="OrthoDB" id="9798454at2"/>
<sequence>MNILVVNGHPDKESFSQAIYETVVANLDFAQHQVETLELGHLHFDPVLRYGYRKRMPEDKFILQSQELIQWADHFIFIYPIWWSGMPSLMKGWIDRTFTPGVAYSSNTEGNFIWNYLRGRQFRKLLKGRTADIIATSMAPSWWYKLFSGWISVPDSYGLAALKSAVLNHCGIKTRRLMVLGNMGREACTEAKRKAFLNKVGVAVKKL</sequence>
<dbReference type="PANTHER" id="PTHR10204:SF34">
    <property type="entry name" value="NAD(P)H DEHYDROGENASE [QUINONE] 1 ISOFORM 1"/>
    <property type="match status" value="1"/>
</dbReference>
<dbReference type="RefSeq" id="WP_004227084.1">
    <property type="nucleotide sequence ID" value="NZ_AEUV02000002.1"/>
</dbReference>
<gene>
    <name evidence="4" type="ORF">STRCR_2358</name>
</gene>
<feature type="domain" description="Flavodoxin-like fold" evidence="3">
    <location>
        <begin position="1"/>
        <end position="196"/>
    </location>
</feature>
<dbReference type="eggNOG" id="COG2249">
    <property type="taxonomic scope" value="Bacteria"/>
</dbReference>
<evidence type="ECO:0000259" key="3">
    <source>
        <dbReference type="Pfam" id="PF02525"/>
    </source>
</evidence>
<protein>
    <submittedName>
        <fullName evidence="4">NAD(P)H dehydrogenase, quinone family</fullName>
    </submittedName>
</protein>
<dbReference type="SUPFAM" id="SSF52218">
    <property type="entry name" value="Flavoproteins"/>
    <property type="match status" value="1"/>
</dbReference>